<dbReference type="InterPro" id="IPR036937">
    <property type="entry name" value="Adhesion_dom_fimbrial_sf"/>
</dbReference>
<dbReference type="PANTHER" id="PTHR33420">
    <property type="entry name" value="FIMBRIAL SUBUNIT ELFA-RELATED"/>
    <property type="match status" value="1"/>
</dbReference>
<evidence type="ECO:0000256" key="1">
    <source>
        <dbReference type="SAM" id="SignalP"/>
    </source>
</evidence>
<gene>
    <name evidence="3" type="primary">fimF_2</name>
    <name evidence="3" type="ORF">SAMEA3649733_02811</name>
</gene>
<organism evidence="3 4">
    <name type="scientific">Klebsiella pneumoniae</name>
    <dbReference type="NCBI Taxonomy" id="573"/>
    <lineage>
        <taxon>Bacteria</taxon>
        <taxon>Pseudomonadati</taxon>
        <taxon>Pseudomonadota</taxon>
        <taxon>Gammaproteobacteria</taxon>
        <taxon>Enterobacterales</taxon>
        <taxon>Enterobacteriaceae</taxon>
        <taxon>Klebsiella/Raoultella group</taxon>
        <taxon>Klebsiella</taxon>
        <taxon>Klebsiella pneumoniae complex</taxon>
    </lineage>
</organism>
<protein>
    <submittedName>
        <fullName evidence="3">Protein FimF</fullName>
    </submittedName>
</protein>
<dbReference type="Proteomes" id="UP000259497">
    <property type="component" value="Unassembled WGS sequence"/>
</dbReference>
<dbReference type="InterPro" id="IPR050263">
    <property type="entry name" value="Bact_Fimbrial_Adh_Pro"/>
</dbReference>
<name>A0ABD7NRJ3_KLEPN</name>
<feature type="chain" id="PRO_5044768736" evidence="1">
    <location>
        <begin position="22"/>
        <end position="174"/>
    </location>
</feature>
<feature type="domain" description="Fimbrial-type adhesion" evidence="2">
    <location>
        <begin position="26"/>
        <end position="174"/>
    </location>
</feature>
<comment type="caution">
    <text evidence="3">The sequence shown here is derived from an EMBL/GenBank/DDBJ whole genome shotgun (WGS) entry which is preliminary data.</text>
</comment>
<evidence type="ECO:0000313" key="3">
    <source>
        <dbReference type="EMBL" id="SVS26125.1"/>
    </source>
</evidence>
<dbReference type="SUPFAM" id="SSF49401">
    <property type="entry name" value="Bacterial adhesins"/>
    <property type="match status" value="1"/>
</dbReference>
<dbReference type="InterPro" id="IPR000259">
    <property type="entry name" value="Adhesion_dom_fimbrial"/>
</dbReference>
<dbReference type="AlphaFoldDB" id="A0ABD7NRJ3"/>
<dbReference type="Gene3D" id="2.60.40.1090">
    <property type="entry name" value="Fimbrial-type adhesion domain"/>
    <property type="match status" value="1"/>
</dbReference>
<accession>A0ABD7NRJ3</accession>
<proteinExistence type="predicted"/>
<keyword evidence="1" id="KW-0732">Signal</keyword>
<dbReference type="EMBL" id="UIXM01000007">
    <property type="protein sequence ID" value="SVS26125.1"/>
    <property type="molecule type" value="Genomic_DNA"/>
</dbReference>
<feature type="signal peptide" evidence="1">
    <location>
        <begin position="1"/>
        <end position="21"/>
    </location>
</feature>
<dbReference type="Pfam" id="PF00419">
    <property type="entry name" value="Fimbrial"/>
    <property type="match status" value="1"/>
</dbReference>
<reference evidence="3 4" key="1">
    <citation type="submission" date="2018-08" db="EMBL/GenBank/DDBJ databases">
        <authorList>
            <consortium name="Pathogen Informatics"/>
        </authorList>
    </citation>
    <scope>NUCLEOTIDE SEQUENCE [LARGE SCALE GENOMIC DNA]</scope>
    <source>
        <strain evidence="3 4">EuSCAPE_GR114</strain>
    </source>
</reference>
<dbReference type="InterPro" id="IPR008966">
    <property type="entry name" value="Adhesion_dom_sf"/>
</dbReference>
<evidence type="ECO:0000313" key="4">
    <source>
        <dbReference type="Proteomes" id="UP000259497"/>
    </source>
</evidence>
<sequence>MRKLLYLLGTVLILNTTHASAVDSTITITGQVHDNACMVQQAGPIYVDLLTHAAKQFNSVGDSSPMVPFDIVLSPCGSSVTAAKVGFSGTADGINSNLVALNTSSSSAAGMGVQILDGNKVELPLNTPFSGISWIPLMGSQTNVLRFYARIMATQVPVKAGQVSADATFILEFQ</sequence>
<evidence type="ECO:0000259" key="2">
    <source>
        <dbReference type="Pfam" id="PF00419"/>
    </source>
</evidence>
<dbReference type="RefSeq" id="WP_004204688.1">
    <property type="nucleotide sequence ID" value="NZ_BQGY01000002.1"/>
</dbReference>
<dbReference type="PANTHER" id="PTHR33420:SF25">
    <property type="entry name" value="PROTEIN FIMF"/>
    <property type="match status" value="1"/>
</dbReference>